<accession>A0AAE0K259</accession>
<comment type="caution">
    <text evidence="2">The sequence shown here is derived from an EMBL/GenBank/DDBJ whole genome shotgun (WGS) entry which is preliminary data.</text>
</comment>
<name>A0AAE0K259_9PEZI</name>
<feature type="chain" id="PRO_5041933824" evidence="1">
    <location>
        <begin position="19"/>
        <end position="114"/>
    </location>
</feature>
<evidence type="ECO:0000313" key="2">
    <source>
        <dbReference type="EMBL" id="KAK3368614.1"/>
    </source>
</evidence>
<keyword evidence="3" id="KW-1185">Reference proteome</keyword>
<sequence length="114" mass="11885">MHLISVLALSLLPLAAHATVNGHCSGTATGLYLKEGICISTSKCNDYGGQYITGGCPNDPNDIKCCRIDEAIGDGCAPNNAGYSYCTWTANGCSGGSWLNNRCPGGDNYKCCKI</sequence>
<protein>
    <submittedName>
        <fullName evidence="2">Uncharacterized protein</fullName>
    </submittedName>
</protein>
<proteinExistence type="predicted"/>
<dbReference type="AlphaFoldDB" id="A0AAE0K259"/>
<organism evidence="2 3">
    <name type="scientific">Podospora didyma</name>
    <dbReference type="NCBI Taxonomy" id="330526"/>
    <lineage>
        <taxon>Eukaryota</taxon>
        <taxon>Fungi</taxon>
        <taxon>Dikarya</taxon>
        <taxon>Ascomycota</taxon>
        <taxon>Pezizomycotina</taxon>
        <taxon>Sordariomycetes</taxon>
        <taxon>Sordariomycetidae</taxon>
        <taxon>Sordariales</taxon>
        <taxon>Podosporaceae</taxon>
        <taxon>Podospora</taxon>
    </lineage>
</organism>
<gene>
    <name evidence="2" type="ORF">B0H63DRAFT_78561</name>
</gene>
<dbReference type="Proteomes" id="UP001285441">
    <property type="component" value="Unassembled WGS sequence"/>
</dbReference>
<dbReference type="EMBL" id="JAULSW010000010">
    <property type="protein sequence ID" value="KAK3368614.1"/>
    <property type="molecule type" value="Genomic_DNA"/>
</dbReference>
<evidence type="ECO:0000256" key="1">
    <source>
        <dbReference type="SAM" id="SignalP"/>
    </source>
</evidence>
<evidence type="ECO:0000313" key="3">
    <source>
        <dbReference type="Proteomes" id="UP001285441"/>
    </source>
</evidence>
<reference evidence="2" key="2">
    <citation type="submission" date="2023-06" db="EMBL/GenBank/DDBJ databases">
        <authorList>
            <consortium name="Lawrence Berkeley National Laboratory"/>
            <person name="Haridas S."/>
            <person name="Hensen N."/>
            <person name="Bonometti L."/>
            <person name="Westerberg I."/>
            <person name="Brannstrom I.O."/>
            <person name="Guillou S."/>
            <person name="Cros-Aarteil S."/>
            <person name="Calhoun S."/>
            <person name="Kuo A."/>
            <person name="Mondo S."/>
            <person name="Pangilinan J."/>
            <person name="Riley R."/>
            <person name="LaButti K."/>
            <person name="Andreopoulos B."/>
            <person name="Lipzen A."/>
            <person name="Chen C."/>
            <person name="Yanf M."/>
            <person name="Daum C."/>
            <person name="Ng V."/>
            <person name="Clum A."/>
            <person name="Steindorff A."/>
            <person name="Ohm R."/>
            <person name="Martin F."/>
            <person name="Silar P."/>
            <person name="Natvig D."/>
            <person name="Lalanne C."/>
            <person name="Gautier V."/>
            <person name="Ament-velasquez S.L."/>
            <person name="Kruys A."/>
            <person name="Hutchinson M.I."/>
            <person name="Powell A.J."/>
            <person name="Barry K."/>
            <person name="Miller A.N."/>
            <person name="Grigoriev I.V."/>
            <person name="Debuchy R."/>
            <person name="Gladieux P."/>
            <person name="Thoren M.H."/>
            <person name="Johannesson H."/>
        </authorList>
    </citation>
    <scope>NUCLEOTIDE SEQUENCE</scope>
    <source>
        <strain evidence="2">CBS 232.78</strain>
    </source>
</reference>
<keyword evidence="1" id="KW-0732">Signal</keyword>
<reference evidence="2" key="1">
    <citation type="journal article" date="2023" name="Mol. Phylogenet. Evol.">
        <title>Genome-scale phylogeny and comparative genomics of the fungal order Sordariales.</title>
        <authorList>
            <person name="Hensen N."/>
            <person name="Bonometti L."/>
            <person name="Westerberg I."/>
            <person name="Brannstrom I.O."/>
            <person name="Guillou S."/>
            <person name="Cros-Aarteil S."/>
            <person name="Calhoun S."/>
            <person name="Haridas S."/>
            <person name="Kuo A."/>
            <person name="Mondo S."/>
            <person name="Pangilinan J."/>
            <person name="Riley R."/>
            <person name="LaButti K."/>
            <person name="Andreopoulos B."/>
            <person name="Lipzen A."/>
            <person name="Chen C."/>
            <person name="Yan M."/>
            <person name="Daum C."/>
            <person name="Ng V."/>
            <person name="Clum A."/>
            <person name="Steindorff A."/>
            <person name="Ohm R.A."/>
            <person name="Martin F."/>
            <person name="Silar P."/>
            <person name="Natvig D.O."/>
            <person name="Lalanne C."/>
            <person name="Gautier V."/>
            <person name="Ament-Velasquez S.L."/>
            <person name="Kruys A."/>
            <person name="Hutchinson M.I."/>
            <person name="Powell A.J."/>
            <person name="Barry K."/>
            <person name="Miller A.N."/>
            <person name="Grigoriev I.V."/>
            <person name="Debuchy R."/>
            <person name="Gladieux P."/>
            <person name="Hiltunen Thoren M."/>
            <person name="Johannesson H."/>
        </authorList>
    </citation>
    <scope>NUCLEOTIDE SEQUENCE</scope>
    <source>
        <strain evidence="2">CBS 232.78</strain>
    </source>
</reference>
<feature type="signal peptide" evidence="1">
    <location>
        <begin position="1"/>
        <end position="18"/>
    </location>
</feature>